<gene>
    <name evidence="1" type="ORF">LITE_LOCUS18699</name>
</gene>
<organism evidence="1 2">
    <name type="scientific">Linum tenue</name>
    <dbReference type="NCBI Taxonomy" id="586396"/>
    <lineage>
        <taxon>Eukaryota</taxon>
        <taxon>Viridiplantae</taxon>
        <taxon>Streptophyta</taxon>
        <taxon>Embryophyta</taxon>
        <taxon>Tracheophyta</taxon>
        <taxon>Spermatophyta</taxon>
        <taxon>Magnoliopsida</taxon>
        <taxon>eudicotyledons</taxon>
        <taxon>Gunneridae</taxon>
        <taxon>Pentapetalae</taxon>
        <taxon>rosids</taxon>
        <taxon>fabids</taxon>
        <taxon>Malpighiales</taxon>
        <taxon>Linaceae</taxon>
        <taxon>Linum</taxon>
    </lineage>
</organism>
<keyword evidence="2" id="KW-1185">Reference proteome</keyword>
<reference evidence="1" key="1">
    <citation type="submission" date="2022-08" db="EMBL/GenBank/DDBJ databases">
        <authorList>
            <person name="Gutierrez-Valencia J."/>
        </authorList>
    </citation>
    <scope>NUCLEOTIDE SEQUENCE</scope>
</reference>
<comment type="caution">
    <text evidence="1">The sequence shown here is derived from an EMBL/GenBank/DDBJ whole genome shotgun (WGS) entry which is preliminary data.</text>
</comment>
<accession>A0AAV0KKG0</accession>
<evidence type="ECO:0000313" key="1">
    <source>
        <dbReference type="EMBL" id="CAI0421334.1"/>
    </source>
</evidence>
<dbReference type="EMBL" id="CAMGYJ010000005">
    <property type="protein sequence ID" value="CAI0421334.1"/>
    <property type="molecule type" value="Genomic_DNA"/>
</dbReference>
<dbReference type="AlphaFoldDB" id="A0AAV0KKG0"/>
<protein>
    <submittedName>
        <fullName evidence="1">Uncharacterized protein</fullName>
    </submittedName>
</protein>
<proteinExistence type="predicted"/>
<dbReference type="Proteomes" id="UP001154282">
    <property type="component" value="Unassembled WGS sequence"/>
</dbReference>
<name>A0AAV0KKG0_9ROSI</name>
<evidence type="ECO:0000313" key="2">
    <source>
        <dbReference type="Proteomes" id="UP001154282"/>
    </source>
</evidence>
<sequence length="130" mass="14824">MRLNWSQSSSFNTCLMIYGERMFWEISVKFGREYFKIGYLKAESIVLTMIYHLQKTINHEETRKKATERGALFLLLLLRGGIERGAGGNGGRRWWCSSSSGRTSIPPYASPKFAFTERGALLLLLCCDNS</sequence>